<dbReference type="EMBL" id="JACASE010000002">
    <property type="protein sequence ID" value="KAF6495741.1"/>
    <property type="molecule type" value="Genomic_DNA"/>
</dbReference>
<name>A0A7J8JGT2_ROUAE</name>
<gene>
    <name evidence="2" type="ORF">HJG63_010130</name>
</gene>
<evidence type="ECO:0000313" key="3">
    <source>
        <dbReference type="Proteomes" id="UP000593571"/>
    </source>
</evidence>
<evidence type="ECO:0000313" key="2">
    <source>
        <dbReference type="EMBL" id="KAF6495741.1"/>
    </source>
</evidence>
<protein>
    <recommendedName>
        <fullName evidence="4">Autophagy related 9A</fullName>
    </recommendedName>
</protein>
<sequence length="103" mass="11814">MAQFDTEYQRLEASYSDSPPGEEDLLVHVPEGSKSPWHHIENLDLFFSRISFNYTFITYTRRMASLVCSSGRSLSSCSSSLWLPSPPSWSAVWSTTSYLPIRW</sequence>
<proteinExistence type="predicted"/>
<feature type="region of interest" description="Disordered" evidence="1">
    <location>
        <begin position="1"/>
        <end position="21"/>
    </location>
</feature>
<accession>A0A7J8JGT2</accession>
<reference evidence="2 3" key="1">
    <citation type="journal article" date="2020" name="Nature">
        <title>Six reference-quality genomes reveal evolution of bat adaptations.</title>
        <authorList>
            <person name="Jebb D."/>
            <person name="Huang Z."/>
            <person name="Pippel M."/>
            <person name="Hughes G.M."/>
            <person name="Lavrichenko K."/>
            <person name="Devanna P."/>
            <person name="Winkler S."/>
            <person name="Jermiin L.S."/>
            <person name="Skirmuntt E.C."/>
            <person name="Katzourakis A."/>
            <person name="Burkitt-Gray L."/>
            <person name="Ray D.A."/>
            <person name="Sullivan K.A.M."/>
            <person name="Roscito J.G."/>
            <person name="Kirilenko B.M."/>
            <person name="Davalos L.M."/>
            <person name="Corthals A.P."/>
            <person name="Power M.L."/>
            <person name="Jones G."/>
            <person name="Ransome R.D."/>
            <person name="Dechmann D.K.N."/>
            <person name="Locatelli A.G."/>
            <person name="Puechmaille S.J."/>
            <person name="Fedrigo O."/>
            <person name="Jarvis E.D."/>
            <person name="Hiller M."/>
            <person name="Vernes S.C."/>
            <person name="Myers E.W."/>
            <person name="Teeling E.C."/>
        </authorList>
    </citation>
    <scope>NUCLEOTIDE SEQUENCE [LARGE SCALE GENOMIC DNA]</scope>
    <source>
        <strain evidence="2">MRouAeg1</strain>
        <tissue evidence="2">Muscle</tissue>
    </source>
</reference>
<evidence type="ECO:0000256" key="1">
    <source>
        <dbReference type="SAM" id="MobiDB-lite"/>
    </source>
</evidence>
<organism evidence="2 3">
    <name type="scientific">Rousettus aegyptiacus</name>
    <name type="common">Egyptian fruit bat</name>
    <name type="synonym">Pteropus aegyptiacus</name>
    <dbReference type="NCBI Taxonomy" id="9407"/>
    <lineage>
        <taxon>Eukaryota</taxon>
        <taxon>Metazoa</taxon>
        <taxon>Chordata</taxon>
        <taxon>Craniata</taxon>
        <taxon>Vertebrata</taxon>
        <taxon>Euteleostomi</taxon>
        <taxon>Mammalia</taxon>
        <taxon>Eutheria</taxon>
        <taxon>Laurasiatheria</taxon>
        <taxon>Chiroptera</taxon>
        <taxon>Yinpterochiroptera</taxon>
        <taxon>Pteropodoidea</taxon>
        <taxon>Pteropodidae</taxon>
        <taxon>Rousettinae</taxon>
        <taxon>Rousettus</taxon>
    </lineage>
</organism>
<dbReference type="Proteomes" id="UP000593571">
    <property type="component" value="Unassembled WGS sequence"/>
</dbReference>
<dbReference type="AlphaFoldDB" id="A0A7J8JGT2"/>
<keyword evidence="3" id="KW-1185">Reference proteome</keyword>
<evidence type="ECO:0008006" key="4">
    <source>
        <dbReference type="Google" id="ProtNLM"/>
    </source>
</evidence>
<comment type="caution">
    <text evidence="2">The sequence shown here is derived from an EMBL/GenBank/DDBJ whole genome shotgun (WGS) entry which is preliminary data.</text>
</comment>